<dbReference type="STRING" id="322505.SAMN04487836_12411"/>
<name>A0A1H6WTW6_9FIRM</name>
<dbReference type="AlphaFoldDB" id="A0A1H6WTW6"/>
<dbReference type="OrthoDB" id="5363652at2"/>
<evidence type="ECO:0000313" key="2">
    <source>
        <dbReference type="Proteomes" id="UP000183028"/>
    </source>
</evidence>
<dbReference type="eggNOG" id="COG4823">
    <property type="taxonomic scope" value="Bacteria"/>
</dbReference>
<accession>A0A1H6WTW6</accession>
<gene>
    <name evidence="1" type="ORF">SAMN04487834_106611</name>
</gene>
<dbReference type="EMBL" id="FNYK01000066">
    <property type="protein sequence ID" value="SEJ15952.1"/>
    <property type="molecule type" value="Genomic_DNA"/>
</dbReference>
<proteinExistence type="predicted"/>
<keyword evidence="2" id="KW-1185">Reference proteome</keyword>
<dbReference type="Proteomes" id="UP000183028">
    <property type="component" value="Unassembled WGS sequence"/>
</dbReference>
<sequence>MSKISKPMKSAQDLIEHMKSKGITFNIVSPENAVRYMEDNNNYFRVASYRKNYNKQLDSNQKPVDKYINLDFGYLQDLAIIDMELRYTFIQLTLDVEHFAKMDLLKAIENHNEDGYQIVSDFLNSLSHNRREHIESELRQNQSSNYTKDIYNKYSSDFPVWVFLELLPFGAILDFYHFCSKRYQSKQMNNRFYIMLRCKNVRNACAHNDCFINDLHKNTAAYPAKYTVNKELSKIQSLSRDSRMNRMGNERIQELIYVLYIHNDIVTSKGVHNKAAQKLHAFKERMMKHTEYYNSNQLITANFDFLKLVIDSWFSIG</sequence>
<evidence type="ECO:0000313" key="1">
    <source>
        <dbReference type="EMBL" id="SEJ15952.1"/>
    </source>
</evidence>
<protein>
    <submittedName>
        <fullName evidence="1">Abortive infection bacteriophage resistance protein</fullName>
    </submittedName>
</protein>
<dbReference type="InterPro" id="IPR011664">
    <property type="entry name" value="Abi_system_AbiD/AbiF-like"/>
</dbReference>
<organism evidence="1 2">
    <name type="scientific">Sharpea azabuensis</name>
    <dbReference type="NCBI Taxonomy" id="322505"/>
    <lineage>
        <taxon>Bacteria</taxon>
        <taxon>Bacillati</taxon>
        <taxon>Bacillota</taxon>
        <taxon>Erysipelotrichia</taxon>
        <taxon>Erysipelotrichales</taxon>
        <taxon>Coprobacillaceae</taxon>
        <taxon>Sharpea</taxon>
    </lineage>
</organism>
<dbReference type="Pfam" id="PF07751">
    <property type="entry name" value="Abi_2"/>
    <property type="match status" value="1"/>
</dbReference>
<reference evidence="2" key="1">
    <citation type="submission" date="2016-10" db="EMBL/GenBank/DDBJ databases">
        <authorList>
            <person name="Varghese N."/>
        </authorList>
    </citation>
    <scope>NUCLEOTIDE SEQUENCE [LARGE SCALE GENOMIC DNA]</scope>
    <source>
        <strain evidence="2">DSM 20406</strain>
    </source>
</reference>
<dbReference type="RefSeq" id="WP_074732654.1">
    <property type="nucleotide sequence ID" value="NZ_FNYK01000066.1"/>
</dbReference>